<sequence>MDLEFIREVSRAAGPYATVYMDVSHETEDAEHALRLRWQELRSALEAQGADLSTLAALEDAVLGGPRVVGRAGRVLVAGSGVVLLDRVLAEPPDPPSASWASVPDLLPMLLDLPEPMTAVVVRVDKNGGEILLADPSDPGTDPEAVEDVTSARHPLHKVRGGGWKHLKMQHTVENTWRSNVSELAERVDRHVSEAGARLVVLAGETQSRKLLLDNLGERAARYAVEIEHSGAPSGAGDEELAAAVDRAARDASSRERHAVLEHVAQVAGRPDGAFAQGIGPVLVAMRAEQVDTLLLDGGIERDGTAWIAANPTHVALDREELEAMGARSLHRVPVDAALLRAAAGSGASFQPLGGGRTGLVGRPVEDGVAAVLRWPPSPSR</sequence>
<accession>A0ABX1R815</accession>
<evidence type="ECO:0000313" key="2">
    <source>
        <dbReference type="Proteomes" id="UP001296706"/>
    </source>
</evidence>
<protein>
    <recommendedName>
        <fullName evidence="3">Peptide subunit release factor 1 (ERF1)</fullName>
    </recommendedName>
</protein>
<proteinExistence type="predicted"/>
<name>A0ABX1R815_9PSEU</name>
<dbReference type="EMBL" id="JAAXKY010000010">
    <property type="protein sequence ID" value="NMH76513.1"/>
    <property type="molecule type" value="Genomic_DNA"/>
</dbReference>
<organism evidence="1 2">
    <name type="scientific">Pseudonocardia xinjiangensis</name>
    <dbReference type="NCBI Taxonomy" id="75289"/>
    <lineage>
        <taxon>Bacteria</taxon>
        <taxon>Bacillati</taxon>
        <taxon>Actinomycetota</taxon>
        <taxon>Actinomycetes</taxon>
        <taxon>Pseudonocardiales</taxon>
        <taxon>Pseudonocardiaceae</taxon>
        <taxon>Pseudonocardia</taxon>
    </lineage>
</organism>
<dbReference type="Proteomes" id="UP001296706">
    <property type="component" value="Unassembled WGS sequence"/>
</dbReference>
<gene>
    <name evidence="1" type="ORF">HF577_05270</name>
</gene>
<evidence type="ECO:0008006" key="3">
    <source>
        <dbReference type="Google" id="ProtNLM"/>
    </source>
</evidence>
<dbReference type="RefSeq" id="WP_169394593.1">
    <property type="nucleotide sequence ID" value="NZ_BAAAJH010000017.1"/>
</dbReference>
<keyword evidence="2" id="KW-1185">Reference proteome</keyword>
<dbReference type="Pfam" id="PF18844">
    <property type="entry name" value="baeRF_family2"/>
    <property type="match status" value="1"/>
</dbReference>
<reference evidence="1 2" key="1">
    <citation type="submission" date="2020-04" db="EMBL/GenBank/DDBJ databases">
        <authorList>
            <person name="Klaysubun C."/>
            <person name="Duangmal K."/>
            <person name="Lipun K."/>
        </authorList>
    </citation>
    <scope>NUCLEOTIDE SEQUENCE [LARGE SCALE GENOMIC DNA]</scope>
    <source>
        <strain evidence="1 2">JCM 11839</strain>
    </source>
</reference>
<dbReference type="InterPro" id="IPR040701">
    <property type="entry name" value="Bact_RF_family2"/>
</dbReference>
<evidence type="ECO:0000313" key="1">
    <source>
        <dbReference type="EMBL" id="NMH76513.1"/>
    </source>
</evidence>
<comment type="caution">
    <text evidence="1">The sequence shown here is derived from an EMBL/GenBank/DDBJ whole genome shotgun (WGS) entry which is preliminary data.</text>
</comment>